<protein>
    <submittedName>
        <fullName evidence="2">Uncharacterized protein</fullName>
    </submittedName>
</protein>
<feature type="compositionally biased region" description="Polar residues" evidence="1">
    <location>
        <begin position="233"/>
        <end position="251"/>
    </location>
</feature>
<feature type="compositionally biased region" description="Polar residues" evidence="1">
    <location>
        <begin position="735"/>
        <end position="755"/>
    </location>
</feature>
<feature type="compositionally biased region" description="Polar residues" evidence="1">
    <location>
        <begin position="312"/>
        <end position="326"/>
    </location>
</feature>
<feature type="region of interest" description="Disordered" evidence="1">
    <location>
        <begin position="683"/>
        <end position="722"/>
    </location>
</feature>
<feature type="compositionally biased region" description="Polar residues" evidence="1">
    <location>
        <begin position="381"/>
        <end position="396"/>
    </location>
</feature>
<feature type="compositionally biased region" description="Pro residues" evidence="1">
    <location>
        <begin position="1197"/>
        <end position="1207"/>
    </location>
</feature>
<feature type="region of interest" description="Disordered" evidence="1">
    <location>
        <begin position="1068"/>
        <end position="1350"/>
    </location>
</feature>
<dbReference type="HOGENOM" id="CLU_257738_0_0_1"/>
<feature type="region of interest" description="Disordered" evidence="1">
    <location>
        <begin position="233"/>
        <end position="326"/>
    </location>
</feature>
<organism evidence="2 3">
    <name type="scientific">Serendipita indica (strain DSM 11827)</name>
    <name type="common">Root endophyte fungus</name>
    <name type="synonym">Piriformospora indica</name>
    <dbReference type="NCBI Taxonomy" id="1109443"/>
    <lineage>
        <taxon>Eukaryota</taxon>
        <taxon>Fungi</taxon>
        <taxon>Dikarya</taxon>
        <taxon>Basidiomycota</taxon>
        <taxon>Agaricomycotina</taxon>
        <taxon>Agaricomycetes</taxon>
        <taxon>Sebacinales</taxon>
        <taxon>Serendipitaceae</taxon>
        <taxon>Serendipita</taxon>
    </lineage>
</organism>
<dbReference type="eggNOG" id="ENOG502SJSI">
    <property type="taxonomic scope" value="Eukaryota"/>
</dbReference>
<dbReference type="Proteomes" id="UP000007148">
    <property type="component" value="Unassembled WGS sequence"/>
</dbReference>
<feature type="compositionally biased region" description="Polar residues" evidence="1">
    <location>
        <begin position="980"/>
        <end position="990"/>
    </location>
</feature>
<feature type="compositionally biased region" description="Low complexity" evidence="1">
    <location>
        <begin position="829"/>
        <end position="845"/>
    </location>
</feature>
<feature type="compositionally biased region" description="Low complexity" evidence="1">
    <location>
        <begin position="274"/>
        <end position="287"/>
    </location>
</feature>
<feature type="region of interest" description="Disordered" evidence="1">
    <location>
        <begin position="416"/>
        <end position="583"/>
    </location>
</feature>
<accession>G4T9P9</accession>
<feature type="compositionally biased region" description="Polar residues" evidence="1">
    <location>
        <begin position="341"/>
        <end position="357"/>
    </location>
</feature>
<feature type="region of interest" description="Disordered" evidence="1">
    <location>
        <begin position="341"/>
        <end position="404"/>
    </location>
</feature>
<feature type="compositionally biased region" description="Polar residues" evidence="1">
    <location>
        <begin position="712"/>
        <end position="722"/>
    </location>
</feature>
<feature type="compositionally biased region" description="Polar residues" evidence="1">
    <location>
        <begin position="1087"/>
        <end position="1114"/>
    </location>
</feature>
<feature type="compositionally biased region" description="Basic and acidic residues" evidence="1">
    <location>
        <begin position="967"/>
        <end position="977"/>
    </location>
</feature>
<feature type="compositionally biased region" description="Polar residues" evidence="1">
    <location>
        <begin position="293"/>
        <end position="304"/>
    </location>
</feature>
<evidence type="ECO:0000313" key="2">
    <source>
        <dbReference type="EMBL" id="CCA68020.1"/>
    </source>
</evidence>
<feature type="compositionally biased region" description="Low complexity" evidence="1">
    <location>
        <begin position="1279"/>
        <end position="1292"/>
    </location>
</feature>
<name>G4T9P9_SERID</name>
<evidence type="ECO:0000256" key="1">
    <source>
        <dbReference type="SAM" id="MobiDB-lite"/>
    </source>
</evidence>
<dbReference type="EMBL" id="CAFZ01000024">
    <property type="protein sequence ID" value="CCA68020.1"/>
    <property type="molecule type" value="Genomic_DNA"/>
</dbReference>
<feature type="compositionally biased region" description="Basic and acidic residues" evidence="1">
    <location>
        <begin position="29"/>
        <end position="42"/>
    </location>
</feature>
<sequence>MAHNSIYGAQPFEELGNEQEPTSPTSLEDFYREQEKKDLERKLSKRRSLRQKRGRSKSFASTSDAPLSPDTESARSPTRPSEEPKLEPLPEATAVNAPPSTQQLSWHREREQTGQWYAPEHEIRQTYEIHNPVPPPIPWTNHHLRPPGAPWPPTSQPRKVVANPNVVGTGSTVRDVTGIGSGNASSTSFIKTASATNLLPPAIYGPDHIDMLDPSDPWGMRWHHDGRYDVGDFTTSTRGKPTATWAGTSSPAVEIPPRPRTRGGSPNGPSTLRSSVKSPSPLSQSTSAGPMKNGSSISLDTPKQLQRRLSKRNSSNMGQPVLATDQTFGTKRISGFRSLFASNSQPVDRQRSKTLGSASAPPTAGYMGQLGDDSARPMSTLPPSVNGQRTSLSPSPTKDKRSSYLGRLVKKFSIIRHSSEPDPKVLTAQNQHPGLKRSVSTANGIYAQRPADSGSHPKFASAPAGSDSPIGVVPELRLVQPNEGEDDQKGQAREGAPIILNDDRPLSDARNSPEPHFAQFGGLVVTNPDAMASESESISKDSPPRRRRLKSAPSASPAMEFDSLPRPAFMRGIGSNESSPSVRNVPLRVVNGREADTETETGTILGEIVASPAPTMSTIPPPVPSPTDKRRSLQSGGEPRTIPVVPSISDLPLTSPPSAARSIVSNNSFKSSDMATALETLSPPASSVSLSSSLPVKTSTPSPRTTPESAQRPLSNYSAAPSVATTMSTMTNLASTIGDEGNTTPTRRSPPSLASGSEDFVRPTPRAASLANSSSSTRYGAYYSPNAYPTLSVPSTIKVDPNPLPTPPARLPMPLVGDNSSRERLQGGSSREQLPSSSSREQLQRAPSKERLKSKASKGSGRDIEYWRADLQGTKQARRIEEFGRRESAGIDIREWRNQTNFRVPAELLDPRPSQKGSKNTLDEQGKEASTEKLNPSRAPIENGYNVTSSRPKPAHSQSYHLPTSQRDSDRESEPRKRTNSTAGSDQKSSSQRDEPRRRTNSTRSGAPSSSSGANGPAKSDASSSKPSILEDKPMNEEKKRAEPVQESGGKQVISGFGQTWEVIEAVMIQPSRNGSRRQHSRDMSGDSVSTISPTSPRPLSNGMSSPPRTSSRPGYNAAGEPIGLKSKSPSISSTAPSLPPKRMPSVPVKNTARSSQPVRGPEKERSKTMDVQPSQSRSKSRPREMTPSPPLNLNKPQPPRPPPTPAQQPAMLPNGTYSSPSSGRRDSLQKVRPTSEVVNTPELSAQEAWEHDRMTGRGQSVYSPDGIVAPPTSSYRTSANSSLLQSVASSSGGVGAGSAHTSFVVQPPFQPRSAPPTQTYYPNHYPIPNPLPAPPATILPPKSAARNRI</sequence>
<feature type="compositionally biased region" description="Polar residues" evidence="1">
    <location>
        <begin position="59"/>
        <end position="79"/>
    </location>
</feature>
<feature type="compositionally biased region" description="Low complexity" evidence="1">
    <location>
        <begin position="1002"/>
        <end position="1028"/>
    </location>
</feature>
<dbReference type="OMA" id="NAIMPEA"/>
<feature type="compositionally biased region" description="Polar residues" evidence="1">
    <location>
        <begin position="945"/>
        <end position="966"/>
    </location>
</feature>
<dbReference type="InParanoid" id="G4T9P9"/>
<keyword evidence="3" id="KW-1185">Reference proteome</keyword>
<feature type="region of interest" description="Disordered" evidence="1">
    <location>
        <begin position="1"/>
        <end position="110"/>
    </location>
</feature>
<feature type="region of interest" description="Disordered" evidence="1">
    <location>
        <begin position="735"/>
        <end position="780"/>
    </location>
</feature>
<feature type="compositionally biased region" description="Low complexity" evidence="1">
    <location>
        <begin position="683"/>
        <end position="709"/>
    </location>
</feature>
<feature type="region of interest" description="Disordered" evidence="1">
    <location>
        <begin position="904"/>
        <end position="1054"/>
    </location>
</feature>
<feature type="compositionally biased region" description="Basic and acidic residues" evidence="1">
    <location>
        <begin position="501"/>
        <end position="513"/>
    </location>
</feature>
<reference evidence="2 3" key="1">
    <citation type="journal article" date="2011" name="PLoS Pathog.">
        <title>Endophytic Life Strategies Decoded by Genome and Transcriptome Analyses of the Mutualistic Root Symbiont Piriformospora indica.</title>
        <authorList>
            <person name="Zuccaro A."/>
            <person name="Lahrmann U."/>
            <person name="Guldener U."/>
            <person name="Langen G."/>
            <person name="Pfiffi S."/>
            <person name="Biedenkopf D."/>
            <person name="Wong P."/>
            <person name="Samans B."/>
            <person name="Grimm C."/>
            <person name="Basiewicz M."/>
            <person name="Murat C."/>
            <person name="Martin F."/>
            <person name="Kogel K.H."/>
        </authorList>
    </citation>
    <scope>NUCLEOTIDE SEQUENCE [LARGE SCALE GENOMIC DNA]</scope>
    <source>
        <strain evidence="2 3">DSM 11827</strain>
    </source>
</reference>
<gene>
    <name evidence="2" type="ORF">PIIN_01887</name>
</gene>
<dbReference type="STRING" id="1109443.G4T9P9"/>
<feature type="compositionally biased region" description="Pro residues" evidence="1">
    <location>
        <begin position="802"/>
        <end position="811"/>
    </location>
</feature>
<feature type="compositionally biased region" description="Basic residues" evidence="1">
    <location>
        <begin position="43"/>
        <end position="56"/>
    </location>
</feature>
<proteinExistence type="predicted"/>
<dbReference type="OrthoDB" id="3231532at2759"/>
<feature type="compositionally biased region" description="Pro residues" evidence="1">
    <location>
        <begin position="1326"/>
        <end position="1339"/>
    </location>
</feature>
<feature type="region of interest" description="Disordered" evidence="1">
    <location>
        <begin position="794"/>
        <end position="860"/>
    </location>
</feature>
<feature type="region of interest" description="Disordered" evidence="1">
    <location>
        <begin position="610"/>
        <end position="659"/>
    </location>
</feature>
<feature type="compositionally biased region" description="Polar residues" evidence="1">
    <location>
        <begin position="427"/>
        <end position="443"/>
    </location>
</feature>
<feature type="compositionally biased region" description="Basic and acidic residues" evidence="1">
    <location>
        <begin position="1029"/>
        <end position="1044"/>
    </location>
</feature>
<evidence type="ECO:0000313" key="3">
    <source>
        <dbReference type="Proteomes" id="UP000007148"/>
    </source>
</evidence>
<feature type="compositionally biased region" description="Low complexity" evidence="1">
    <location>
        <begin position="1122"/>
        <end position="1137"/>
    </location>
</feature>
<feature type="compositionally biased region" description="Basic and acidic residues" evidence="1">
    <location>
        <begin position="921"/>
        <end position="931"/>
    </location>
</feature>
<comment type="caution">
    <text evidence="2">The sequence shown here is derived from an EMBL/GenBank/DDBJ whole genome shotgun (WGS) entry which is preliminary data.</text>
</comment>